<feature type="compositionally biased region" description="Acidic residues" evidence="1">
    <location>
        <begin position="163"/>
        <end position="173"/>
    </location>
</feature>
<dbReference type="Pfam" id="PF04827">
    <property type="entry name" value="Plant_tran"/>
    <property type="match status" value="1"/>
</dbReference>
<keyword evidence="3" id="KW-1185">Reference proteome</keyword>
<gene>
    <name evidence="2" type="ORF">QYE76_058686</name>
</gene>
<feature type="region of interest" description="Disordered" evidence="1">
    <location>
        <begin position="89"/>
        <end position="134"/>
    </location>
</feature>
<evidence type="ECO:0000313" key="3">
    <source>
        <dbReference type="Proteomes" id="UP001231189"/>
    </source>
</evidence>
<organism evidence="2 3">
    <name type="scientific">Lolium multiflorum</name>
    <name type="common">Italian ryegrass</name>
    <name type="synonym">Lolium perenne subsp. multiflorum</name>
    <dbReference type="NCBI Taxonomy" id="4521"/>
    <lineage>
        <taxon>Eukaryota</taxon>
        <taxon>Viridiplantae</taxon>
        <taxon>Streptophyta</taxon>
        <taxon>Embryophyta</taxon>
        <taxon>Tracheophyta</taxon>
        <taxon>Spermatophyta</taxon>
        <taxon>Magnoliopsida</taxon>
        <taxon>Liliopsida</taxon>
        <taxon>Poales</taxon>
        <taxon>Poaceae</taxon>
        <taxon>BOP clade</taxon>
        <taxon>Pooideae</taxon>
        <taxon>Poodae</taxon>
        <taxon>Poeae</taxon>
        <taxon>Poeae Chloroplast Group 2 (Poeae type)</taxon>
        <taxon>Loliodinae</taxon>
        <taxon>Loliinae</taxon>
        <taxon>Lolium</taxon>
    </lineage>
</organism>
<dbReference type="InterPro" id="IPR006912">
    <property type="entry name" value="Harbinger_derived_prot"/>
</dbReference>
<accession>A0AAD8T5L0</accession>
<name>A0AAD8T5L0_LOLMU</name>
<evidence type="ECO:0000313" key="2">
    <source>
        <dbReference type="EMBL" id="KAK1670527.1"/>
    </source>
</evidence>
<dbReference type="AlphaFoldDB" id="A0AAD8T5L0"/>
<protein>
    <submittedName>
        <fullName evidence="2">Uncharacterized protein</fullName>
    </submittedName>
</protein>
<dbReference type="EMBL" id="JAUUTY010000003">
    <property type="protein sequence ID" value="KAK1670527.1"/>
    <property type="molecule type" value="Genomic_DNA"/>
</dbReference>
<dbReference type="Proteomes" id="UP001231189">
    <property type="component" value="Unassembled WGS sequence"/>
</dbReference>
<sequence length="190" mass="21291">MPGSNNDLNILQCSPVFSKLVEGHAPPVNFMINGRHYNKGYYLADGIYPKWVEAIKVFERFVNLKVDNPASCSRSHCYCRSHSDQADEEARQQATEETCAEEARRKEASRRQDGVLDSFHGGDGRGASRIGKSPAVDVVPDPYVDMINDTSVDIDSPPLVDCGDYDNDMEEGLEGNRKKQMVMRKESCKR</sequence>
<feature type="compositionally biased region" description="Basic and acidic residues" evidence="1">
    <location>
        <begin position="101"/>
        <end position="114"/>
    </location>
</feature>
<reference evidence="2" key="1">
    <citation type="submission" date="2023-07" db="EMBL/GenBank/DDBJ databases">
        <title>A chromosome-level genome assembly of Lolium multiflorum.</title>
        <authorList>
            <person name="Chen Y."/>
            <person name="Copetti D."/>
            <person name="Kolliker R."/>
            <person name="Studer B."/>
        </authorList>
    </citation>
    <scope>NUCLEOTIDE SEQUENCE</scope>
    <source>
        <strain evidence="2">02402/16</strain>
        <tissue evidence="2">Leaf</tissue>
    </source>
</reference>
<comment type="caution">
    <text evidence="2">The sequence shown here is derived from an EMBL/GenBank/DDBJ whole genome shotgun (WGS) entry which is preliminary data.</text>
</comment>
<evidence type="ECO:0000256" key="1">
    <source>
        <dbReference type="SAM" id="MobiDB-lite"/>
    </source>
</evidence>
<feature type="region of interest" description="Disordered" evidence="1">
    <location>
        <begin position="155"/>
        <end position="190"/>
    </location>
</feature>
<proteinExistence type="predicted"/>